<evidence type="ECO:0000256" key="6">
    <source>
        <dbReference type="ARBA" id="ARBA00039953"/>
    </source>
</evidence>
<comment type="catalytic activity">
    <reaction evidence="2">
        <text>uridine in 5S rRNA = pseudouridine in 5S rRNA</text>
        <dbReference type="Rhea" id="RHEA:47036"/>
        <dbReference type="Rhea" id="RHEA-COMP:11730"/>
        <dbReference type="Rhea" id="RHEA-COMP:11731"/>
        <dbReference type="ChEBI" id="CHEBI:65314"/>
        <dbReference type="ChEBI" id="CHEBI:65315"/>
    </reaction>
</comment>
<dbReference type="SUPFAM" id="SSF55120">
    <property type="entry name" value="Pseudouridine synthase"/>
    <property type="match status" value="1"/>
</dbReference>
<comment type="similarity">
    <text evidence="3">Belongs to the pseudouridine synthase RluA family.</text>
</comment>
<proteinExistence type="inferred from homology"/>
<comment type="catalytic activity">
    <reaction evidence="1">
        <text>a uridine in mRNA = a pseudouridine in mRNA</text>
        <dbReference type="Rhea" id="RHEA:56644"/>
        <dbReference type="Rhea" id="RHEA-COMP:14658"/>
        <dbReference type="Rhea" id="RHEA-COMP:14659"/>
        <dbReference type="ChEBI" id="CHEBI:65314"/>
        <dbReference type="ChEBI" id="CHEBI:65315"/>
    </reaction>
</comment>
<evidence type="ECO:0000256" key="7">
    <source>
        <dbReference type="ARBA" id="ARBA00041563"/>
    </source>
</evidence>
<evidence type="ECO:0000256" key="2">
    <source>
        <dbReference type="ARBA" id="ARBA00001896"/>
    </source>
</evidence>
<feature type="region of interest" description="Disordered" evidence="8">
    <location>
        <begin position="47"/>
        <end position="114"/>
    </location>
</feature>
<protein>
    <recommendedName>
        <fullName evidence="6">Pseudouridylate synthase RPUSD4, mitochondrial</fullName>
    </recommendedName>
    <alternativeName>
        <fullName evidence="7">RNA pseudouridylate synthase domain-containing protein 4</fullName>
    </alternativeName>
</protein>
<feature type="region of interest" description="Disordered" evidence="8">
    <location>
        <begin position="350"/>
        <end position="375"/>
    </location>
</feature>
<feature type="compositionally biased region" description="Low complexity" evidence="8">
    <location>
        <begin position="72"/>
        <end position="98"/>
    </location>
</feature>
<feature type="compositionally biased region" description="Low complexity" evidence="8">
    <location>
        <begin position="236"/>
        <end position="245"/>
    </location>
</feature>
<dbReference type="Gene3D" id="3.30.2350.10">
    <property type="entry name" value="Pseudouridine synthase"/>
    <property type="match status" value="1"/>
</dbReference>
<feature type="compositionally biased region" description="Basic and acidic residues" evidence="8">
    <location>
        <begin position="102"/>
        <end position="112"/>
    </location>
</feature>
<name>A0ABM0JVJ4_APLCA</name>
<dbReference type="PANTHER" id="PTHR21600">
    <property type="entry name" value="MITOCHONDRIAL RNA PSEUDOURIDINE SYNTHASE"/>
    <property type="match status" value="1"/>
</dbReference>
<sequence>MAAPRRLFMAVDVPCSVITALRRNRVFTSRSFGSPVTKYIHLSKALSQRSGNGDGNGSDAERSKYTTDDNNSVSDSVSSRSRSSSSRSGAGSRSRSTSFQRARSDEPEKEDFFGIPEGFKLQQVRIQSPLNADKNVRQSELYLSRRERRRSKSKQDQLAAKSKAIDFSMPFGSISFDNNDKSVFNVQNPDRSASVISRMLHEQSLSNRLGSAKEHGPGIVGAATETVATDDHESKSTSSPTTSFSLDESFKRETSHMNSERHVKDNYFDEVYFPAHSPSLVDEKTLYRNPRMKTKERHELSQQSKSSEIEKRQNKIFDNDHFNSSNYTAGKDSIQSDLSFVDDQYFSSSDCINQKSSSDASAMSEYDTEKESEEKREFNAIDEQYFATTSPSLHGDGYGSETDMISSKQNMEVKSQLQLSILDHLNQQQNYSFDPPSDNERSQSHNEFNAVDEQYFGHTASSAQSFHRDIDTSFVQEQTSSKQDVKYQTEVQQPLNLQLQYSVNEPPAIDVLGTKISDSVTTTWPMQSEVPFQGQISSESSIQYLKEKSPIVKKKLPVPHLESPETAYDLAMKIRQDLQRDQESELNADDEQHFFGRKRDSKGFRVPVSPVPQWDKMTITDILILLKKRIIYNNDDFLAINKPYGLASIGQKDERVSLSHLLPDFTRMLPKTFAANELHIVQGLDRDVTGTVVLAKTPEVASVLRGMFNTEGEIIQRFWAITKGVPSPSHGVIDIPIGEGKVGSLYKMVLRPQYSTEQKKLGKKTSRARSYQAVTEFQVLCSHQQSAIVECTPLTNNLKHQIRVHLASGLNTPILGDHKYSHFSKTAPQKLHREMLDLLKIRQAKVRELGLHLHCRSIILRNYNGKMIFLTTRPPTHFKESAQKLKLQIPRKHMKNL</sequence>
<feature type="region of interest" description="Disordered" evidence="8">
    <location>
        <begin position="226"/>
        <end position="246"/>
    </location>
</feature>
<evidence type="ECO:0000313" key="10">
    <source>
        <dbReference type="Proteomes" id="UP000694888"/>
    </source>
</evidence>
<dbReference type="InterPro" id="IPR050188">
    <property type="entry name" value="RluA_PseudoU_synthase"/>
</dbReference>
<feature type="compositionally biased region" description="Polar residues" evidence="8">
    <location>
        <begin position="350"/>
        <end position="361"/>
    </location>
</feature>
<gene>
    <name evidence="11" type="primary">LOC101846974</name>
</gene>
<keyword evidence="10" id="KW-1185">Reference proteome</keyword>
<evidence type="ECO:0000256" key="1">
    <source>
        <dbReference type="ARBA" id="ARBA00001166"/>
    </source>
</evidence>
<comment type="catalytic activity">
    <reaction evidence="5">
        <text>a uridine in tRNA = a pseudouridine in tRNA</text>
        <dbReference type="Rhea" id="RHEA:54572"/>
        <dbReference type="Rhea" id="RHEA-COMP:13339"/>
        <dbReference type="Rhea" id="RHEA-COMP:13934"/>
        <dbReference type="ChEBI" id="CHEBI:65314"/>
        <dbReference type="ChEBI" id="CHEBI:65315"/>
    </reaction>
</comment>
<accession>A0ABM0JVJ4</accession>
<dbReference type="PANTHER" id="PTHR21600:SF83">
    <property type="entry name" value="PSEUDOURIDYLATE SYNTHASE RPUSD4, MITOCHONDRIAL"/>
    <property type="match status" value="1"/>
</dbReference>
<dbReference type="CDD" id="cd02869">
    <property type="entry name" value="PseudoU_synth_RluA_like"/>
    <property type="match status" value="1"/>
</dbReference>
<dbReference type="Proteomes" id="UP000694888">
    <property type="component" value="Unplaced"/>
</dbReference>
<evidence type="ECO:0000313" key="11">
    <source>
        <dbReference type="RefSeq" id="XP_005102545.2"/>
    </source>
</evidence>
<dbReference type="RefSeq" id="XP_005102545.2">
    <property type="nucleotide sequence ID" value="XM_005102488.3"/>
</dbReference>
<evidence type="ECO:0000259" key="9">
    <source>
        <dbReference type="Pfam" id="PF00849"/>
    </source>
</evidence>
<organism evidence="10 11">
    <name type="scientific">Aplysia californica</name>
    <name type="common">California sea hare</name>
    <dbReference type="NCBI Taxonomy" id="6500"/>
    <lineage>
        <taxon>Eukaryota</taxon>
        <taxon>Metazoa</taxon>
        <taxon>Spiralia</taxon>
        <taxon>Lophotrochozoa</taxon>
        <taxon>Mollusca</taxon>
        <taxon>Gastropoda</taxon>
        <taxon>Heterobranchia</taxon>
        <taxon>Euthyneura</taxon>
        <taxon>Tectipleura</taxon>
        <taxon>Aplysiida</taxon>
        <taxon>Aplysioidea</taxon>
        <taxon>Aplysiidae</taxon>
        <taxon>Aplysia</taxon>
    </lineage>
</organism>
<evidence type="ECO:0000256" key="3">
    <source>
        <dbReference type="ARBA" id="ARBA00010876"/>
    </source>
</evidence>
<keyword evidence="4" id="KW-0413">Isomerase</keyword>
<dbReference type="GeneID" id="101846974"/>
<dbReference type="InterPro" id="IPR006145">
    <property type="entry name" value="PsdUridine_synth_RsuA/RluA"/>
</dbReference>
<dbReference type="InterPro" id="IPR020103">
    <property type="entry name" value="PsdUridine_synth_cat_dom_sf"/>
</dbReference>
<evidence type="ECO:0000256" key="8">
    <source>
        <dbReference type="SAM" id="MobiDB-lite"/>
    </source>
</evidence>
<dbReference type="Pfam" id="PF00849">
    <property type="entry name" value="PseudoU_synth_2"/>
    <property type="match status" value="1"/>
</dbReference>
<feature type="region of interest" description="Disordered" evidence="8">
    <location>
        <begin position="141"/>
        <end position="161"/>
    </location>
</feature>
<evidence type="ECO:0000256" key="4">
    <source>
        <dbReference type="ARBA" id="ARBA00023235"/>
    </source>
</evidence>
<reference evidence="11" key="1">
    <citation type="submission" date="2025-08" db="UniProtKB">
        <authorList>
            <consortium name="RefSeq"/>
        </authorList>
    </citation>
    <scope>IDENTIFICATION</scope>
</reference>
<evidence type="ECO:0000256" key="5">
    <source>
        <dbReference type="ARBA" id="ARBA00036943"/>
    </source>
</evidence>
<feature type="domain" description="Pseudouridine synthase RsuA/RluA-like" evidence="9">
    <location>
        <begin position="636"/>
        <end position="808"/>
    </location>
</feature>